<dbReference type="SUPFAM" id="SSF52540">
    <property type="entry name" value="P-loop containing nucleoside triphosphate hydrolases"/>
    <property type="match status" value="1"/>
</dbReference>
<dbReference type="GO" id="GO:0005524">
    <property type="term" value="F:ATP binding"/>
    <property type="evidence" value="ECO:0007669"/>
    <property type="project" value="InterPro"/>
</dbReference>
<keyword evidence="9" id="KW-1185">Reference proteome</keyword>
<feature type="transmembrane region" description="Helical" evidence="6">
    <location>
        <begin position="143"/>
        <end position="174"/>
    </location>
</feature>
<dbReference type="Gene3D" id="3.40.50.300">
    <property type="entry name" value="P-loop containing nucleotide triphosphate hydrolases"/>
    <property type="match status" value="1"/>
</dbReference>
<keyword evidence="4 6" id="KW-0472">Membrane</keyword>
<dbReference type="OrthoDB" id="5288404at2"/>
<name>A0A4U7MSE9_9RHOB</name>
<evidence type="ECO:0000256" key="5">
    <source>
        <dbReference type="SAM" id="Coils"/>
    </source>
</evidence>
<evidence type="ECO:0000256" key="2">
    <source>
        <dbReference type="ARBA" id="ARBA00022692"/>
    </source>
</evidence>
<feature type="transmembrane region" description="Helical" evidence="6">
    <location>
        <begin position="20"/>
        <end position="45"/>
    </location>
</feature>
<comment type="caution">
    <text evidence="8">The sequence shown here is derived from an EMBL/GenBank/DDBJ whole genome shotgun (WGS) entry which is preliminary data.</text>
</comment>
<evidence type="ECO:0000313" key="9">
    <source>
        <dbReference type="Proteomes" id="UP000306575"/>
    </source>
</evidence>
<dbReference type="EMBL" id="SULI01000033">
    <property type="protein sequence ID" value="TKZ15915.1"/>
    <property type="molecule type" value="Genomic_DNA"/>
</dbReference>
<evidence type="ECO:0000256" key="1">
    <source>
        <dbReference type="ARBA" id="ARBA00004651"/>
    </source>
</evidence>
<evidence type="ECO:0000256" key="3">
    <source>
        <dbReference type="ARBA" id="ARBA00022989"/>
    </source>
</evidence>
<dbReference type="InterPro" id="IPR027417">
    <property type="entry name" value="P-loop_NTPase"/>
</dbReference>
<keyword evidence="5" id="KW-0175">Coiled coil</keyword>
<dbReference type="GO" id="GO:0034040">
    <property type="term" value="F:ATPase-coupled lipid transmembrane transporter activity"/>
    <property type="evidence" value="ECO:0007669"/>
    <property type="project" value="TreeGrafter"/>
</dbReference>
<dbReference type="GO" id="GO:0140359">
    <property type="term" value="F:ABC-type transporter activity"/>
    <property type="evidence" value="ECO:0007669"/>
    <property type="project" value="InterPro"/>
</dbReference>
<protein>
    <recommendedName>
        <fullName evidence="7">ABC transmembrane type-1 domain-containing protein</fullName>
    </recommendedName>
</protein>
<dbReference type="InterPro" id="IPR039421">
    <property type="entry name" value="Type_1_exporter"/>
</dbReference>
<proteinExistence type="predicted"/>
<feature type="domain" description="ABC transmembrane type-1" evidence="7">
    <location>
        <begin position="24"/>
        <end position="291"/>
    </location>
</feature>
<sequence>MGTDATEQGSRPYRDPSTRVGTHIFVGLLSTGVNALALALPLALLQVYDRILPNQSAGSAIIIFSAVVVALFLSGILRYVRSGIFARWSAEEEHKLWSQTARQLVQGHHSREDALLLASAPAKARDVNVGQTMLARFDAPFSIVFLALIAYLGGIVVAAPLLVAGVSLLVFLMVAKKNRSALEQEQRAVAQYEERVSALANSPSNTTTLTSLGKAFSRLVYARGLQSQAIRETQGISSLQMDFLQSGALISTVGVVWLGAGEVLAGQMTTGGLAACTLLGSRAASQLVGVAATVLRGQPAAVAADRSKAVLEGHRQAKHHLQSGATEILNSPGGGIWMLEDSEGQTATDKVKAIVNNLQRVSTVVEKLRVVPARPLLLRGSLIDNLSRLDGDFEAEARAASREMGLDSLVARLPHGYDTEVSPSGRPLPDGGTKRAAIVQAFVGAPWIVVLEAPEASLDVDAIKRLAVFLKSRSEQVKIVLQTTSAELRIGLEDTAHLELPRSWIEGGE</sequence>
<dbReference type="PANTHER" id="PTHR24221">
    <property type="entry name" value="ATP-BINDING CASSETTE SUB-FAMILY B"/>
    <property type="match status" value="1"/>
</dbReference>
<feature type="coiled-coil region" evidence="5">
    <location>
        <begin position="175"/>
        <end position="202"/>
    </location>
</feature>
<evidence type="ECO:0000313" key="8">
    <source>
        <dbReference type="EMBL" id="TKZ15915.1"/>
    </source>
</evidence>
<dbReference type="Gene3D" id="1.20.1560.10">
    <property type="entry name" value="ABC transporter type 1, transmembrane domain"/>
    <property type="match status" value="1"/>
</dbReference>
<dbReference type="PANTHER" id="PTHR24221:SF632">
    <property type="entry name" value="ATP-DEPENDENT LIPID A-CORE FLIPPASE"/>
    <property type="match status" value="1"/>
</dbReference>
<dbReference type="SUPFAM" id="SSF90123">
    <property type="entry name" value="ABC transporter transmembrane region"/>
    <property type="match status" value="1"/>
</dbReference>
<dbReference type="InterPro" id="IPR036640">
    <property type="entry name" value="ABC1_TM_sf"/>
</dbReference>
<feature type="transmembrane region" description="Helical" evidence="6">
    <location>
        <begin position="57"/>
        <end position="80"/>
    </location>
</feature>
<dbReference type="Proteomes" id="UP000306575">
    <property type="component" value="Unassembled WGS sequence"/>
</dbReference>
<dbReference type="GO" id="GO:0005886">
    <property type="term" value="C:plasma membrane"/>
    <property type="evidence" value="ECO:0007669"/>
    <property type="project" value="UniProtKB-SubCell"/>
</dbReference>
<dbReference type="InterPro" id="IPR011527">
    <property type="entry name" value="ABC1_TM_dom"/>
</dbReference>
<comment type="subcellular location">
    <subcellularLocation>
        <location evidence="1">Cell membrane</location>
        <topology evidence="1">Multi-pass membrane protein</topology>
    </subcellularLocation>
</comment>
<gene>
    <name evidence="8" type="ORF">FAP39_16300</name>
</gene>
<keyword evidence="2 6" id="KW-0812">Transmembrane</keyword>
<reference evidence="8 9" key="1">
    <citation type="submission" date="2019-04" db="EMBL/GenBank/DDBJ databases">
        <title>Genome sequence of Pelagicola litoralis CL-ES2.</title>
        <authorList>
            <person name="Cao J."/>
        </authorList>
    </citation>
    <scope>NUCLEOTIDE SEQUENCE [LARGE SCALE GENOMIC DNA]</scope>
    <source>
        <strain evidence="8 9">CL-ES2</strain>
    </source>
</reference>
<organism evidence="8 9">
    <name type="scientific">Shimia litoralis</name>
    <dbReference type="NCBI Taxonomy" id="420403"/>
    <lineage>
        <taxon>Bacteria</taxon>
        <taxon>Pseudomonadati</taxon>
        <taxon>Pseudomonadota</taxon>
        <taxon>Alphaproteobacteria</taxon>
        <taxon>Rhodobacterales</taxon>
        <taxon>Roseobacteraceae</taxon>
    </lineage>
</organism>
<evidence type="ECO:0000256" key="6">
    <source>
        <dbReference type="SAM" id="Phobius"/>
    </source>
</evidence>
<dbReference type="PROSITE" id="PS50929">
    <property type="entry name" value="ABC_TM1F"/>
    <property type="match status" value="1"/>
</dbReference>
<evidence type="ECO:0000256" key="4">
    <source>
        <dbReference type="ARBA" id="ARBA00023136"/>
    </source>
</evidence>
<dbReference type="AlphaFoldDB" id="A0A4U7MSE9"/>
<accession>A0A4U7MSE9</accession>
<evidence type="ECO:0000259" key="7">
    <source>
        <dbReference type="PROSITE" id="PS50929"/>
    </source>
</evidence>
<keyword evidence="3 6" id="KW-1133">Transmembrane helix</keyword>